<dbReference type="SUPFAM" id="SSF46565">
    <property type="entry name" value="Chaperone J-domain"/>
    <property type="match status" value="1"/>
</dbReference>
<dbReference type="AlphaFoldDB" id="A0AAD3XVT9"/>
<feature type="domain" description="J" evidence="2">
    <location>
        <begin position="66"/>
        <end position="130"/>
    </location>
</feature>
<protein>
    <recommendedName>
        <fullName evidence="2">J domain-containing protein</fullName>
    </recommendedName>
</protein>
<dbReference type="PANTHER" id="PTHR44137">
    <property type="entry name" value="BNAC03G44070D PROTEIN"/>
    <property type="match status" value="1"/>
</dbReference>
<dbReference type="PANTHER" id="PTHR44137:SF32">
    <property type="entry name" value="DNAJ HEAT SHOCK AMINO-TERMINAL DOMAIN PROTEIN"/>
    <property type="match status" value="1"/>
</dbReference>
<feature type="region of interest" description="Disordered" evidence="1">
    <location>
        <begin position="138"/>
        <end position="157"/>
    </location>
</feature>
<dbReference type="Proteomes" id="UP001279734">
    <property type="component" value="Unassembled WGS sequence"/>
</dbReference>
<evidence type="ECO:0000313" key="4">
    <source>
        <dbReference type="Proteomes" id="UP001279734"/>
    </source>
</evidence>
<proteinExistence type="predicted"/>
<name>A0AAD3XVT9_NEPGR</name>
<dbReference type="Pfam" id="PF00226">
    <property type="entry name" value="DnaJ"/>
    <property type="match status" value="1"/>
</dbReference>
<dbReference type="PROSITE" id="PS50076">
    <property type="entry name" value="DNAJ_2"/>
    <property type="match status" value="1"/>
</dbReference>
<dbReference type="SMART" id="SM00271">
    <property type="entry name" value="DnaJ"/>
    <property type="match status" value="1"/>
</dbReference>
<dbReference type="PRINTS" id="PR00625">
    <property type="entry name" value="JDOMAIN"/>
</dbReference>
<evidence type="ECO:0000256" key="1">
    <source>
        <dbReference type="SAM" id="MobiDB-lite"/>
    </source>
</evidence>
<dbReference type="EMBL" id="BSYO01000019">
    <property type="protein sequence ID" value="GMH18359.1"/>
    <property type="molecule type" value="Genomic_DNA"/>
</dbReference>
<keyword evidence="4" id="KW-1185">Reference proteome</keyword>
<dbReference type="InterPro" id="IPR036869">
    <property type="entry name" value="J_dom_sf"/>
</dbReference>
<dbReference type="InterPro" id="IPR001623">
    <property type="entry name" value="DnaJ_domain"/>
</dbReference>
<evidence type="ECO:0000313" key="3">
    <source>
        <dbReference type="EMBL" id="GMH18359.1"/>
    </source>
</evidence>
<gene>
    <name evidence="3" type="ORF">Nepgr_020200</name>
</gene>
<accession>A0AAD3XVT9</accession>
<dbReference type="Gene3D" id="1.10.287.110">
    <property type="entry name" value="DnaJ domain"/>
    <property type="match status" value="1"/>
</dbReference>
<organism evidence="3 4">
    <name type="scientific">Nepenthes gracilis</name>
    <name type="common">Slender pitcher plant</name>
    <dbReference type="NCBI Taxonomy" id="150966"/>
    <lineage>
        <taxon>Eukaryota</taxon>
        <taxon>Viridiplantae</taxon>
        <taxon>Streptophyta</taxon>
        <taxon>Embryophyta</taxon>
        <taxon>Tracheophyta</taxon>
        <taxon>Spermatophyta</taxon>
        <taxon>Magnoliopsida</taxon>
        <taxon>eudicotyledons</taxon>
        <taxon>Gunneridae</taxon>
        <taxon>Pentapetalae</taxon>
        <taxon>Caryophyllales</taxon>
        <taxon>Nepenthaceae</taxon>
        <taxon>Nepenthes</taxon>
    </lineage>
</organism>
<reference evidence="3" key="1">
    <citation type="submission" date="2023-05" db="EMBL/GenBank/DDBJ databases">
        <title>Nepenthes gracilis genome sequencing.</title>
        <authorList>
            <person name="Fukushima K."/>
        </authorList>
    </citation>
    <scope>NUCLEOTIDE SEQUENCE</scope>
    <source>
        <strain evidence="3">SING2019-196</strain>
    </source>
</reference>
<dbReference type="CDD" id="cd06257">
    <property type="entry name" value="DnaJ"/>
    <property type="match status" value="1"/>
</dbReference>
<evidence type="ECO:0000259" key="2">
    <source>
        <dbReference type="PROSITE" id="PS50076"/>
    </source>
</evidence>
<dbReference type="PROSITE" id="PS00636">
    <property type="entry name" value="DNAJ_1"/>
    <property type="match status" value="1"/>
</dbReference>
<dbReference type="InterPro" id="IPR018253">
    <property type="entry name" value="DnaJ_domain_CS"/>
</dbReference>
<sequence length="185" mass="20842">MECNKDEALRAKEIALKKLAENDISGAKKLAVKAQNLYPGLEGISQMLTILDVYTSAERKVLGEMDWYGILGVSPLADDETIKKHYKKLALLLHPDKNKSLGADVAFQFVSQAFSFLSDKIKRSDYNQRLNIRTSHQKFSTHDRVSAPHPGSKPISEEGVEQGRCFICSRPEKWWFGSACSKWPL</sequence>
<comment type="caution">
    <text evidence="3">The sequence shown here is derived from an EMBL/GenBank/DDBJ whole genome shotgun (WGS) entry which is preliminary data.</text>
</comment>